<evidence type="ECO:0000313" key="3">
    <source>
        <dbReference type="Proteomes" id="UP000077202"/>
    </source>
</evidence>
<feature type="compositionally biased region" description="Basic and acidic residues" evidence="1">
    <location>
        <begin position="23"/>
        <end position="37"/>
    </location>
</feature>
<feature type="region of interest" description="Disordered" evidence="1">
    <location>
        <begin position="83"/>
        <end position="106"/>
    </location>
</feature>
<feature type="compositionally biased region" description="Polar residues" evidence="1">
    <location>
        <begin position="83"/>
        <end position="94"/>
    </location>
</feature>
<proteinExistence type="predicted"/>
<keyword evidence="3" id="KW-1185">Reference proteome</keyword>
<dbReference type="EMBL" id="LVLJ01001283">
    <property type="protein sequence ID" value="OAE30659.1"/>
    <property type="molecule type" value="Genomic_DNA"/>
</dbReference>
<sequence length="287" mass="31823">MWTSGSLHRILLSSSRIRFNGDDNSEVRGFREGENSSEKGLQYFDSDPGPVERSSRFVYPPAARSSKCRSTFLSRVRLNPSSASGLGASCSETPSKPRKASSPSRISSADAPLRRWLLELGPFVVHPPFLFYLVRIGSEINTIILGSNFVLSAYDCPRREGVHIVHVSGAIAALWGLPPAASADRDAGPNESEYRTDCLDLSSVPHFLERQQDPVPDPTPDEEYARGLIHLGERDLLTPFADTGPHVGPKSFRELCFSPMMDGDQELGNWRIGELRNWRIRNLEIDG</sequence>
<feature type="region of interest" description="Disordered" evidence="1">
    <location>
        <begin position="23"/>
        <end position="52"/>
    </location>
</feature>
<reference evidence="2" key="1">
    <citation type="submission" date="2016-03" db="EMBL/GenBank/DDBJ databases">
        <title>Mechanisms controlling the formation of the plant cell surface in tip-growing cells are functionally conserved among land plants.</title>
        <authorList>
            <person name="Honkanen S."/>
            <person name="Jones V.A."/>
            <person name="Morieri G."/>
            <person name="Champion C."/>
            <person name="Hetherington A.J."/>
            <person name="Kelly S."/>
            <person name="Saint-Marcoux D."/>
            <person name="Proust H."/>
            <person name="Prescott H."/>
            <person name="Dolan L."/>
        </authorList>
    </citation>
    <scope>NUCLEOTIDE SEQUENCE [LARGE SCALE GENOMIC DNA]</scope>
    <source>
        <tissue evidence="2">Whole gametophyte</tissue>
    </source>
</reference>
<organism evidence="2 3">
    <name type="scientific">Marchantia polymorpha subsp. ruderalis</name>
    <dbReference type="NCBI Taxonomy" id="1480154"/>
    <lineage>
        <taxon>Eukaryota</taxon>
        <taxon>Viridiplantae</taxon>
        <taxon>Streptophyta</taxon>
        <taxon>Embryophyta</taxon>
        <taxon>Marchantiophyta</taxon>
        <taxon>Marchantiopsida</taxon>
        <taxon>Marchantiidae</taxon>
        <taxon>Marchantiales</taxon>
        <taxon>Marchantiaceae</taxon>
        <taxon>Marchantia</taxon>
    </lineage>
</organism>
<protein>
    <submittedName>
        <fullName evidence="2">Uncharacterized protein</fullName>
    </submittedName>
</protein>
<gene>
    <name evidence="2" type="ORF">AXG93_3016s1430</name>
</gene>
<name>A0A176WC45_MARPO</name>
<evidence type="ECO:0000313" key="2">
    <source>
        <dbReference type="EMBL" id="OAE30659.1"/>
    </source>
</evidence>
<evidence type="ECO:0000256" key="1">
    <source>
        <dbReference type="SAM" id="MobiDB-lite"/>
    </source>
</evidence>
<comment type="caution">
    <text evidence="2">The sequence shown here is derived from an EMBL/GenBank/DDBJ whole genome shotgun (WGS) entry which is preliminary data.</text>
</comment>
<accession>A0A176WC45</accession>
<dbReference type="Proteomes" id="UP000077202">
    <property type="component" value="Unassembled WGS sequence"/>
</dbReference>
<dbReference type="AlphaFoldDB" id="A0A176WC45"/>